<keyword evidence="3" id="KW-0732">Signal</keyword>
<gene>
    <name evidence="4" type="ORF">F5878DRAFT_133618</name>
</gene>
<proteinExistence type="predicted"/>
<feature type="region of interest" description="Disordered" evidence="2">
    <location>
        <begin position="37"/>
        <end position="60"/>
    </location>
</feature>
<evidence type="ECO:0000256" key="3">
    <source>
        <dbReference type="SAM" id="SignalP"/>
    </source>
</evidence>
<evidence type="ECO:0000313" key="4">
    <source>
        <dbReference type="EMBL" id="KAJ3839225.1"/>
    </source>
</evidence>
<sequence length="203" mass="22001">MTRSTASRVLAILFIGAAVSSGVIAAPTLTPLSSESSIGAQAQAMQSQPPASQGHRSALPPSENEVIAMLRQHDNVGASREVGDYCPRELNSGAHGAQTNGKNGGAEQRLKDMTKEIAKEREALKEAGTGTLKEQEKKYERIQMVANGLEKDLESSKDQNPGSIDVLCAWAEAYQLRYLASERRFTASRELEAEKYERHNGSE</sequence>
<comment type="caution">
    <text evidence="4">The sequence shown here is derived from an EMBL/GenBank/DDBJ whole genome shotgun (WGS) entry which is preliminary data.</text>
</comment>
<name>A0AA38PAC8_9AGAR</name>
<evidence type="ECO:0000256" key="1">
    <source>
        <dbReference type="SAM" id="Coils"/>
    </source>
</evidence>
<keyword evidence="1" id="KW-0175">Coiled coil</keyword>
<feature type="signal peptide" evidence="3">
    <location>
        <begin position="1"/>
        <end position="25"/>
    </location>
</feature>
<organism evidence="4 5">
    <name type="scientific">Lentinula raphanica</name>
    <dbReference type="NCBI Taxonomy" id="153919"/>
    <lineage>
        <taxon>Eukaryota</taxon>
        <taxon>Fungi</taxon>
        <taxon>Dikarya</taxon>
        <taxon>Basidiomycota</taxon>
        <taxon>Agaricomycotina</taxon>
        <taxon>Agaricomycetes</taxon>
        <taxon>Agaricomycetidae</taxon>
        <taxon>Agaricales</taxon>
        <taxon>Marasmiineae</taxon>
        <taxon>Omphalotaceae</taxon>
        <taxon>Lentinula</taxon>
    </lineage>
</organism>
<dbReference type="Proteomes" id="UP001163846">
    <property type="component" value="Unassembled WGS sequence"/>
</dbReference>
<protein>
    <submittedName>
        <fullName evidence="4">Uncharacterized protein</fullName>
    </submittedName>
</protein>
<evidence type="ECO:0000256" key="2">
    <source>
        <dbReference type="SAM" id="MobiDB-lite"/>
    </source>
</evidence>
<reference evidence="4" key="1">
    <citation type="submission" date="2022-08" db="EMBL/GenBank/DDBJ databases">
        <authorList>
            <consortium name="DOE Joint Genome Institute"/>
            <person name="Min B."/>
            <person name="Riley R."/>
            <person name="Sierra-Patev S."/>
            <person name="Naranjo-Ortiz M."/>
            <person name="Looney B."/>
            <person name="Konkel Z."/>
            <person name="Slot J.C."/>
            <person name="Sakamoto Y."/>
            <person name="Steenwyk J.L."/>
            <person name="Rokas A."/>
            <person name="Carro J."/>
            <person name="Camarero S."/>
            <person name="Ferreira P."/>
            <person name="Molpeceres G."/>
            <person name="Ruiz-Duenas F.J."/>
            <person name="Serrano A."/>
            <person name="Henrissat B."/>
            <person name="Drula E."/>
            <person name="Hughes K.W."/>
            <person name="Mata J.L."/>
            <person name="Ishikawa N.K."/>
            <person name="Vargas-Isla R."/>
            <person name="Ushijima S."/>
            <person name="Smith C.A."/>
            <person name="Ahrendt S."/>
            <person name="Andreopoulos W."/>
            <person name="He G."/>
            <person name="Labutti K."/>
            <person name="Lipzen A."/>
            <person name="Ng V."/>
            <person name="Sandor L."/>
            <person name="Barry K."/>
            <person name="Martinez A.T."/>
            <person name="Xiao Y."/>
            <person name="Gibbons J.G."/>
            <person name="Terashima K."/>
            <person name="Hibbett D.S."/>
            <person name="Grigoriev I.V."/>
        </authorList>
    </citation>
    <scope>NUCLEOTIDE SEQUENCE</scope>
    <source>
        <strain evidence="4">TFB9207</strain>
    </source>
</reference>
<dbReference type="EMBL" id="MU806140">
    <property type="protein sequence ID" value="KAJ3839225.1"/>
    <property type="molecule type" value="Genomic_DNA"/>
</dbReference>
<dbReference type="AlphaFoldDB" id="A0AA38PAC8"/>
<feature type="compositionally biased region" description="Low complexity" evidence="2">
    <location>
        <begin position="40"/>
        <end position="53"/>
    </location>
</feature>
<evidence type="ECO:0000313" key="5">
    <source>
        <dbReference type="Proteomes" id="UP001163846"/>
    </source>
</evidence>
<feature type="chain" id="PRO_5041258023" evidence="3">
    <location>
        <begin position="26"/>
        <end position="203"/>
    </location>
</feature>
<feature type="coiled-coil region" evidence="1">
    <location>
        <begin position="103"/>
        <end position="159"/>
    </location>
</feature>
<accession>A0AA38PAC8</accession>
<keyword evidence="5" id="KW-1185">Reference proteome</keyword>